<dbReference type="STRING" id="880073.Cabys_3100"/>
<dbReference type="PaxDb" id="880073-Calab_0298"/>
<dbReference type="Pfam" id="PF04238">
    <property type="entry name" value="DUF420"/>
    <property type="match status" value="1"/>
</dbReference>
<dbReference type="InterPro" id="IPR013833">
    <property type="entry name" value="Cyt_c_oxidase_su3_a-hlx"/>
</dbReference>
<reference evidence="2 5" key="2">
    <citation type="submission" date="2016-11" db="EMBL/GenBank/DDBJ databases">
        <title>Genomic analysis of Caldithrix abyssi and proposal of a novel bacterial phylum Caldithrichaeota.</title>
        <authorList>
            <person name="Kublanov I."/>
            <person name="Sigalova O."/>
            <person name="Gavrilov S."/>
            <person name="Lebedinsky A."/>
            <person name="Ivanova N."/>
            <person name="Daum C."/>
            <person name="Reddy T."/>
            <person name="Klenk H.P."/>
            <person name="Goker M."/>
            <person name="Reva O."/>
            <person name="Miroshnichenko M."/>
            <person name="Kyprides N."/>
            <person name="Woyke T."/>
            <person name="Gelfand M."/>
        </authorList>
    </citation>
    <scope>NUCLEOTIDE SEQUENCE [LARGE SCALE GENOMIC DNA]</scope>
    <source>
        <strain evidence="2 5">LF13</strain>
    </source>
</reference>
<keyword evidence="1" id="KW-0812">Transmembrane</keyword>
<dbReference type="Proteomes" id="UP000004671">
    <property type="component" value="Chromosome"/>
</dbReference>
<dbReference type="HOGENOM" id="CLU_104065_2_0_0"/>
<dbReference type="GO" id="GO:0016020">
    <property type="term" value="C:membrane"/>
    <property type="evidence" value="ECO:0007669"/>
    <property type="project" value="InterPro"/>
</dbReference>
<accession>H1XPM3</accession>
<gene>
    <name evidence="2" type="ORF">Cabys_3100</name>
    <name evidence="3" type="ORF">Calab_0298</name>
</gene>
<dbReference type="OrthoDB" id="9811380at2"/>
<dbReference type="eggNOG" id="COG2322">
    <property type="taxonomic scope" value="Bacteria"/>
</dbReference>
<keyword evidence="4" id="KW-1185">Reference proteome</keyword>
<dbReference type="Proteomes" id="UP000183868">
    <property type="component" value="Chromosome"/>
</dbReference>
<proteinExistence type="predicted"/>
<feature type="transmembrane region" description="Helical" evidence="1">
    <location>
        <begin position="77"/>
        <end position="99"/>
    </location>
</feature>
<feature type="transmembrane region" description="Helical" evidence="1">
    <location>
        <begin position="39"/>
        <end position="57"/>
    </location>
</feature>
<keyword evidence="1" id="KW-0472">Membrane</keyword>
<dbReference type="EMBL" id="CM001402">
    <property type="protein sequence ID" value="EHO39944.1"/>
    <property type="molecule type" value="Genomic_DNA"/>
</dbReference>
<sequence>MSVNDLSTVNAVLNALSFVLLLIGYHHIRHGRQAKHKKWMVGALISSMFFLISYLIYHYHVGSIPYPHYDWTRPLYFILLVPHIILAAAMTPFIFYMVYRALQGRFELHKRVARVVFPAWVFVSISGVLIYVMLYLR</sequence>
<evidence type="ECO:0000313" key="5">
    <source>
        <dbReference type="Proteomes" id="UP000183868"/>
    </source>
</evidence>
<evidence type="ECO:0000313" key="2">
    <source>
        <dbReference type="EMBL" id="APF19848.1"/>
    </source>
</evidence>
<dbReference type="AlphaFoldDB" id="H1XPM3"/>
<evidence type="ECO:0000313" key="4">
    <source>
        <dbReference type="Proteomes" id="UP000004671"/>
    </source>
</evidence>
<dbReference type="GO" id="GO:0022904">
    <property type="term" value="P:respiratory electron transport chain"/>
    <property type="evidence" value="ECO:0007669"/>
    <property type="project" value="InterPro"/>
</dbReference>
<feature type="transmembrane region" description="Helical" evidence="1">
    <location>
        <begin position="111"/>
        <end position="136"/>
    </location>
</feature>
<dbReference type="PANTHER" id="PTHR37692:SF1">
    <property type="entry name" value="DUF420 DOMAIN-CONTAINING PROTEIN"/>
    <property type="match status" value="1"/>
</dbReference>
<protein>
    <submittedName>
        <fullName evidence="2">Putative membrane protein</fullName>
    </submittedName>
</protein>
<dbReference type="Gene3D" id="1.20.120.80">
    <property type="entry name" value="Cytochrome c oxidase, subunit III, four-helix bundle"/>
    <property type="match status" value="1"/>
</dbReference>
<dbReference type="RefSeq" id="WP_006926843.1">
    <property type="nucleotide sequence ID" value="NZ_CM001402.1"/>
</dbReference>
<organism evidence="3 4">
    <name type="scientific">Caldithrix abyssi DSM 13497</name>
    <dbReference type="NCBI Taxonomy" id="880073"/>
    <lineage>
        <taxon>Bacteria</taxon>
        <taxon>Pseudomonadati</taxon>
        <taxon>Calditrichota</taxon>
        <taxon>Calditrichia</taxon>
        <taxon>Calditrichales</taxon>
        <taxon>Calditrichaceae</taxon>
        <taxon>Caldithrix</taxon>
    </lineage>
</organism>
<dbReference type="GO" id="GO:0004129">
    <property type="term" value="F:cytochrome-c oxidase activity"/>
    <property type="evidence" value="ECO:0007669"/>
    <property type="project" value="InterPro"/>
</dbReference>
<dbReference type="PANTHER" id="PTHR37692">
    <property type="entry name" value="HYPOTHETICAL MEMBRANE SPANNING PROTEIN"/>
    <property type="match status" value="1"/>
</dbReference>
<dbReference type="InterPro" id="IPR007352">
    <property type="entry name" value="DUF420"/>
</dbReference>
<feature type="transmembrane region" description="Helical" evidence="1">
    <location>
        <begin position="6"/>
        <end position="27"/>
    </location>
</feature>
<reference evidence="3 4" key="1">
    <citation type="submission" date="2011-09" db="EMBL/GenBank/DDBJ databases">
        <title>The permanent draft genome of Caldithrix abyssi DSM 13497.</title>
        <authorList>
            <consortium name="US DOE Joint Genome Institute (JGI-PGF)"/>
            <person name="Lucas S."/>
            <person name="Han J."/>
            <person name="Lapidus A."/>
            <person name="Bruce D."/>
            <person name="Goodwin L."/>
            <person name="Pitluck S."/>
            <person name="Peters L."/>
            <person name="Kyrpides N."/>
            <person name="Mavromatis K."/>
            <person name="Ivanova N."/>
            <person name="Mikhailova N."/>
            <person name="Chertkov O."/>
            <person name="Detter J.C."/>
            <person name="Tapia R."/>
            <person name="Han C."/>
            <person name="Land M."/>
            <person name="Hauser L."/>
            <person name="Markowitz V."/>
            <person name="Cheng J.-F."/>
            <person name="Hugenholtz P."/>
            <person name="Woyke T."/>
            <person name="Wu D."/>
            <person name="Spring S."/>
            <person name="Brambilla E."/>
            <person name="Klenk H.-P."/>
            <person name="Eisen J.A."/>
        </authorList>
    </citation>
    <scope>NUCLEOTIDE SEQUENCE [LARGE SCALE GENOMIC DNA]</scope>
    <source>
        <strain evidence="3 4">DSM 13497</strain>
    </source>
</reference>
<dbReference type="EMBL" id="CP018099">
    <property type="protein sequence ID" value="APF19848.1"/>
    <property type="molecule type" value="Genomic_DNA"/>
</dbReference>
<evidence type="ECO:0000313" key="3">
    <source>
        <dbReference type="EMBL" id="EHO39944.1"/>
    </source>
</evidence>
<evidence type="ECO:0000256" key="1">
    <source>
        <dbReference type="SAM" id="Phobius"/>
    </source>
</evidence>
<dbReference type="KEGG" id="caby:Cabys_3100"/>
<name>H1XPM3_CALAY</name>
<keyword evidence="1" id="KW-1133">Transmembrane helix</keyword>